<comment type="caution">
    <text evidence="1">The sequence shown here is derived from an EMBL/GenBank/DDBJ whole genome shotgun (WGS) entry which is preliminary data.</text>
</comment>
<reference evidence="1 2" key="1">
    <citation type="submission" date="2024-05" db="EMBL/GenBank/DDBJ databases">
        <title>Roseateles sp. DJS-2-20 16S ribosomal RNA gene Genome sequencing and assembly.</title>
        <authorList>
            <person name="Woo H."/>
        </authorList>
    </citation>
    <scope>NUCLEOTIDE SEQUENCE [LARGE SCALE GENOMIC DNA]</scope>
    <source>
        <strain evidence="1 2">DJS-2-20</strain>
    </source>
</reference>
<dbReference type="Gene3D" id="3.30.1490.300">
    <property type="match status" value="1"/>
</dbReference>
<evidence type="ECO:0008006" key="3">
    <source>
        <dbReference type="Google" id="ProtNLM"/>
    </source>
</evidence>
<dbReference type="EMBL" id="JBDPZD010000014">
    <property type="protein sequence ID" value="MEO3693800.1"/>
    <property type="molecule type" value="Genomic_DNA"/>
</dbReference>
<dbReference type="Gene3D" id="3.30.420.40">
    <property type="match status" value="2"/>
</dbReference>
<name>A0ABV0G7Y9_9BURK</name>
<protein>
    <recommendedName>
        <fullName evidence="3">MSHA biogenesis protein MshI</fullName>
    </recommendedName>
</protein>
<proteinExistence type="predicted"/>
<evidence type="ECO:0000313" key="2">
    <source>
        <dbReference type="Proteomes" id="UP001495147"/>
    </source>
</evidence>
<accession>A0ABV0G7Y9</accession>
<keyword evidence="2" id="KW-1185">Reference proteome</keyword>
<sequence length="323" mass="35291">MRWPLKNRSPQRLCFAQAGEQVAYVLTDAPPTSSHRPRVLRWGQLTGSAPAAGEVIGLLGPEAYQVLKVDTPNVPADELKAATRWQFKDVMPSVEGDDFTLDVMHVGGDVERPHRELFVITAPNRAIRALTGSLAPFKAETHIVDIRETALRNLLNQQMRRDQIAQRACAAVLVGHGQDLLVVCANDELHYTRRLEADPKLLERARGGGTGSTAAMPLGFEYQPGGAFEMNEAESPFIVELQRSFDVWDRSWPQLPLARLYVLAEEGSEDIAGLVQRELGVQAFALDPLAGFAGTPPAPEGSLPRAALLPLLGAALRVDERKA</sequence>
<organism evidence="1 2">
    <name type="scientific">Roseateles paludis</name>
    <dbReference type="NCBI Taxonomy" id="3145238"/>
    <lineage>
        <taxon>Bacteria</taxon>
        <taxon>Pseudomonadati</taxon>
        <taxon>Pseudomonadota</taxon>
        <taxon>Betaproteobacteria</taxon>
        <taxon>Burkholderiales</taxon>
        <taxon>Sphaerotilaceae</taxon>
        <taxon>Roseateles</taxon>
    </lineage>
</organism>
<dbReference type="Proteomes" id="UP001495147">
    <property type="component" value="Unassembled WGS sequence"/>
</dbReference>
<dbReference type="RefSeq" id="WP_347706612.1">
    <property type="nucleotide sequence ID" value="NZ_JBDPZD010000014.1"/>
</dbReference>
<evidence type="ECO:0000313" key="1">
    <source>
        <dbReference type="EMBL" id="MEO3693800.1"/>
    </source>
</evidence>
<gene>
    <name evidence="1" type="ORF">ABDJ85_20180</name>
</gene>